<dbReference type="GO" id="GO:0016151">
    <property type="term" value="F:nickel cation binding"/>
    <property type="evidence" value="ECO:0007669"/>
    <property type="project" value="UniProtKB-UniRule"/>
</dbReference>
<dbReference type="UniPathway" id="UPA00904">
    <property type="reaction ID" value="UER00878"/>
</dbReference>
<gene>
    <name evidence="13" type="primary">LOC100183249</name>
</gene>
<dbReference type="Ensembl" id="ENSCINT00000009496.3">
    <property type="protein sequence ID" value="ENSCINP00000009496.3"/>
    <property type="gene ID" value="ENSCING00000004605.3"/>
</dbReference>
<dbReference type="EMBL" id="EAAA01002850">
    <property type="status" value="NOT_ANNOTATED_CDS"/>
    <property type="molecule type" value="Genomic_DNA"/>
</dbReference>
<dbReference type="OrthoDB" id="1867259at2759"/>
<dbReference type="InterPro" id="IPR027496">
    <property type="entry name" value="ARD_euk"/>
</dbReference>
<dbReference type="FunFam" id="2.60.120.10:FF:000031">
    <property type="entry name" value="1,2-dihydroxy-3-keto-5-methylthiopentene dioxygenase"/>
    <property type="match status" value="1"/>
</dbReference>
<evidence type="ECO:0000256" key="8">
    <source>
        <dbReference type="ARBA" id="ARBA00023002"/>
    </source>
</evidence>
<keyword evidence="9 12" id="KW-0408">Iron</keyword>
<keyword evidence="4 12" id="KW-0533">Nickel</keyword>
<keyword evidence="3 12" id="KW-0963">Cytoplasm</keyword>
<feature type="binding site" evidence="12">
    <location>
        <position position="132"/>
    </location>
    <ligand>
        <name>Ni(2+)</name>
        <dbReference type="ChEBI" id="CHEBI:49786"/>
        <note>for nickel-dependent acireductone dioxygenase activity</note>
    </ligand>
</feature>
<proteinExistence type="inferred from homology"/>
<evidence type="ECO:0000256" key="3">
    <source>
        <dbReference type="ARBA" id="ARBA00022490"/>
    </source>
</evidence>
<comment type="pathway">
    <text evidence="12">Amino-acid biosynthesis; L-methionine biosynthesis via salvage pathway; L-methionine from S-methyl-5-thio-alpha-D-ribose 1-phosphate: step 5/6.</text>
</comment>
<dbReference type="EC" id="1.13.11.54" evidence="12"/>
<dbReference type="Gene3D" id="2.60.120.10">
    <property type="entry name" value="Jelly Rolls"/>
    <property type="match status" value="1"/>
</dbReference>
<dbReference type="GO" id="GO:0005506">
    <property type="term" value="F:iron ion binding"/>
    <property type="evidence" value="ECO:0007669"/>
    <property type="project" value="UniProtKB-UniRule"/>
</dbReference>
<evidence type="ECO:0000256" key="10">
    <source>
        <dbReference type="ARBA" id="ARBA00023167"/>
    </source>
</evidence>
<evidence type="ECO:0000256" key="4">
    <source>
        <dbReference type="ARBA" id="ARBA00022596"/>
    </source>
</evidence>
<dbReference type="HAMAP" id="MF_03154">
    <property type="entry name" value="Salvage_MtnD_euk"/>
    <property type="match status" value="1"/>
</dbReference>
<feature type="binding site" evidence="12">
    <location>
        <position position="93"/>
    </location>
    <ligand>
        <name>Ni(2+)</name>
        <dbReference type="ChEBI" id="CHEBI:49786"/>
        <note>for nickel-dependent acireductone dioxygenase activity</note>
    </ligand>
</feature>
<organism evidence="13 14">
    <name type="scientific">Ciona intestinalis</name>
    <name type="common">Transparent sea squirt</name>
    <name type="synonym">Ascidia intestinalis</name>
    <dbReference type="NCBI Taxonomy" id="7719"/>
    <lineage>
        <taxon>Eukaryota</taxon>
        <taxon>Metazoa</taxon>
        <taxon>Chordata</taxon>
        <taxon>Tunicata</taxon>
        <taxon>Ascidiacea</taxon>
        <taxon>Phlebobranchia</taxon>
        <taxon>Cionidae</taxon>
        <taxon>Ciona</taxon>
    </lineage>
</organism>
<evidence type="ECO:0000256" key="7">
    <source>
        <dbReference type="ARBA" id="ARBA00022964"/>
    </source>
</evidence>
<dbReference type="GO" id="GO:0005737">
    <property type="term" value="C:cytoplasm"/>
    <property type="evidence" value="ECO:0007669"/>
    <property type="project" value="UniProtKB-SubCell"/>
</dbReference>
<dbReference type="GeneTree" id="ENSGT00390000008195"/>
<evidence type="ECO:0000256" key="6">
    <source>
        <dbReference type="ARBA" id="ARBA00022723"/>
    </source>
</evidence>
<dbReference type="RefSeq" id="XP_009859566.1">
    <property type="nucleotide sequence ID" value="XM_009861264.3"/>
</dbReference>
<evidence type="ECO:0000256" key="9">
    <source>
        <dbReference type="ARBA" id="ARBA00023004"/>
    </source>
</evidence>
<evidence type="ECO:0000256" key="12">
    <source>
        <dbReference type="HAMAP-Rule" id="MF_03154"/>
    </source>
</evidence>
<name>A0A1W2WAR8_CIOIN</name>
<feature type="binding site" evidence="12">
    <location>
        <position position="89"/>
    </location>
    <ligand>
        <name>Ni(2+)</name>
        <dbReference type="ChEBI" id="CHEBI:49786"/>
        <note>for nickel-dependent acireductone dioxygenase activity</note>
    </ligand>
</feature>
<reference evidence="13" key="3">
    <citation type="submission" date="2025-08" db="UniProtKB">
        <authorList>
            <consortium name="Ensembl"/>
        </authorList>
    </citation>
    <scope>IDENTIFICATION</scope>
</reference>
<dbReference type="GO" id="GO:0006555">
    <property type="term" value="P:methionine metabolic process"/>
    <property type="evidence" value="ECO:0000318"/>
    <property type="project" value="GO_Central"/>
</dbReference>
<evidence type="ECO:0000313" key="13">
    <source>
        <dbReference type="Ensembl" id="ENSCINP00000009496.3"/>
    </source>
</evidence>
<keyword evidence="5 12" id="KW-0028">Amino-acid biosynthesis</keyword>
<evidence type="ECO:0000256" key="11">
    <source>
        <dbReference type="ARBA" id="ARBA00023242"/>
    </source>
</evidence>
<dbReference type="EC" id="1.13.11.53" evidence="12"/>
<dbReference type="Pfam" id="PF03079">
    <property type="entry name" value="ARD"/>
    <property type="match status" value="1"/>
</dbReference>
<dbReference type="PANTHER" id="PTHR23418">
    <property type="entry name" value="ACIREDUCTONE DIOXYGENASE"/>
    <property type="match status" value="1"/>
</dbReference>
<comment type="catalytic activity">
    <reaction evidence="1 12">
        <text>1,2-dihydroxy-5-(methylsulfanyl)pent-1-en-3-one + O2 = 4-methylsulfanyl-2-oxobutanoate + formate + 2 H(+)</text>
        <dbReference type="Rhea" id="RHEA:24504"/>
        <dbReference type="ChEBI" id="CHEBI:15378"/>
        <dbReference type="ChEBI" id="CHEBI:15379"/>
        <dbReference type="ChEBI" id="CHEBI:15740"/>
        <dbReference type="ChEBI" id="CHEBI:16723"/>
        <dbReference type="ChEBI" id="CHEBI:49252"/>
        <dbReference type="EC" id="1.13.11.54"/>
    </reaction>
</comment>
<comment type="catalytic activity">
    <reaction evidence="12">
        <text>1,2-dihydroxy-5-(methylsulfanyl)pent-1-en-3-one + O2 = 3-(methylsulfanyl)propanoate + CO + formate + 2 H(+)</text>
        <dbReference type="Rhea" id="RHEA:14161"/>
        <dbReference type="ChEBI" id="CHEBI:15378"/>
        <dbReference type="ChEBI" id="CHEBI:15379"/>
        <dbReference type="ChEBI" id="CHEBI:15740"/>
        <dbReference type="ChEBI" id="CHEBI:17245"/>
        <dbReference type="ChEBI" id="CHEBI:49016"/>
        <dbReference type="ChEBI" id="CHEBI:49252"/>
        <dbReference type="EC" id="1.13.11.53"/>
    </reaction>
</comment>
<feature type="binding site" evidence="12">
    <location>
        <position position="87"/>
    </location>
    <ligand>
        <name>Fe(2+)</name>
        <dbReference type="ChEBI" id="CHEBI:29033"/>
        <note>for iron-dependent acireductone dioxygenase activity</note>
    </ligand>
</feature>
<feature type="binding site" evidence="12">
    <location>
        <position position="93"/>
    </location>
    <ligand>
        <name>Fe(2+)</name>
        <dbReference type="ChEBI" id="CHEBI:29033"/>
        <note>for iron-dependent acireductone dioxygenase activity</note>
    </ligand>
</feature>
<comment type="similarity">
    <text evidence="12">Belongs to the acireductone dioxygenase (ARD) family.</text>
</comment>
<dbReference type="GeneID" id="100183249"/>
<dbReference type="AlphaFoldDB" id="A0A1W2WAR8"/>
<dbReference type="OMA" id="NNYIKLM"/>
<dbReference type="InParanoid" id="A0A1W2WAR8"/>
<dbReference type="RefSeq" id="XP_002124828.1">
    <property type="nucleotide sequence ID" value="XM_002124792.5"/>
</dbReference>
<sequence>MVRAWRILQEETDDPRDALYSNESVSLEQLAQVGVEYFKFDADTFEQNDDYLKLKNNRGYSYSDTISVSRATLPDFDAKIKSFFEEHLHTDDEIRFILDGSGYFDVRDLDGRWIRIECVKGDLLVLPSGIYHRFTLDKKDYIKALRLFIGVPVWTPHNRPADSMKERLDYVSKYLTATTTN</sequence>
<dbReference type="Proteomes" id="UP000008144">
    <property type="component" value="Chromosome 9"/>
</dbReference>
<dbReference type="GO" id="GO:0019509">
    <property type="term" value="P:L-methionine salvage from methylthioadenosine"/>
    <property type="evidence" value="ECO:0007669"/>
    <property type="project" value="UniProtKB-UniRule"/>
</dbReference>
<feature type="binding site" evidence="12">
    <location>
        <position position="87"/>
    </location>
    <ligand>
        <name>Ni(2+)</name>
        <dbReference type="ChEBI" id="CHEBI:49786"/>
        <note>for nickel-dependent acireductone dioxygenase activity</note>
    </ligand>
</feature>
<protein>
    <recommendedName>
        <fullName evidence="12">Acireductone dioxygenase</fullName>
    </recommendedName>
    <alternativeName>
        <fullName evidence="12">Acireductone dioxygenase (Fe(2+)-requiring)</fullName>
        <shortName evidence="12">ARD'</shortName>
        <shortName evidence="12">Fe-ARD</shortName>
        <ecNumber evidence="12">1.13.11.54</ecNumber>
    </alternativeName>
    <alternativeName>
        <fullName evidence="12">Acireductone dioxygenase (Ni(2+)-requiring)</fullName>
        <shortName evidence="12">ARD</shortName>
        <shortName evidence="12">Ni-ARD</shortName>
        <ecNumber evidence="12">1.13.11.53</ecNumber>
    </alternativeName>
</protein>
<evidence type="ECO:0000256" key="5">
    <source>
        <dbReference type="ARBA" id="ARBA00022605"/>
    </source>
</evidence>
<comment type="function">
    <text evidence="12">Catalyzes 2 different reactions between oxygen and the acireductone 1,2-dihydroxy-3-keto-5-methylthiopentene (DHK-MTPene) depending upon the metal bound in the active site. Fe-containing acireductone dioxygenase (Fe-ARD) produces formate and 2-keto-4-methylthiobutyrate (KMTB), the alpha-ketoacid precursor of methionine in the methionine recycle pathway. Ni-containing acireductone dioxygenase (Ni-ARD) produces methylthiopropionate, carbon monoxide and formate, and does not lie on the methionine recycle pathway.</text>
</comment>
<dbReference type="KEGG" id="cin:100183249"/>
<dbReference type="GO" id="GO:0010309">
    <property type="term" value="F:acireductone dioxygenase [iron(II)-requiring] activity"/>
    <property type="evidence" value="ECO:0000318"/>
    <property type="project" value="GO_Central"/>
</dbReference>
<keyword evidence="14" id="KW-1185">Reference proteome</keyword>
<comment type="cofactor">
    <cofactor evidence="12">
        <name>Fe(2+)</name>
        <dbReference type="ChEBI" id="CHEBI:29033"/>
    </cofactor>
    <cofactor evidence="12">
        <name>Ni(2+)</name>
        <dbReference type="ChEBI" id="CHEBI:49786"/>
    </cofactor>
    <text evidence="12">Binds either 1 Fe or Ni cation per monomer. Iron-binding promotes an acireductone dioxygenase reaction producing 2-keto-4-methylthiobutyrate, while nickel-binding promotes an acireductone dioxygenase reaction producing 3-(methylsulfanyl)propanoate.</text>
</comment>
<comment type="subcellular location">
    <subcellularLocation>
        <location evidence="2">Cell membrane</location>
        <topology evidence="2">Peripheral membrane protein</topology>
        <orientation evidence="2">Cytoplasmic side</orientation>
    </subcellularLocation>
    <subcellularLocation>
        <location evidence="12">Cytoplasm</location>
    </subcellularLocation>
    <subcellularLocation>
        <location evidence="12">Nucleus</location>
    </subcellularLocation>
</comment>
<dbReference type="InterPro" id="IPR011051">
    <property type="entry name" value="RmlC_Cupin_sf"/>
</dbReference>
<keyword evidence="7 12" id="KW-0223">Dioxygenase</keyword>
<feature type="binding site" evidence="12">
    <location>
        <position position="132"/>
    </location>
    <ligand>
        <name>Fe(2+)</name>
        <dbReference type="ChEBI" id="CHEBI:29033"/>
        <note>for iron-dependent acireductone dioxygenase activity</note>
    </ligand>
</feature>
<reference evidence="14" key="1">
    <citation type="journal article" date="2002" name="Science">
        <title>The draft genome of Ciona intestinalis: insights into chordate and vertebrate origins.</title>
        <authorList>
            <person name="Dehal P."/>
            <person name="Satou Y."/>
            <person name="Campbell R.K."/>
            <person name="Chapman J."/>
            <person name="Degnan B."/>
            <person name="De Tomaso A."/>
            <person name="Davidson B."/>
            <person name="Di Gregorio A."/>
            <person name="Gelpke M."/>
            <person name="Goodstein D.M."/>
            <person name="Harafuji N."/>
            <person name="Hastings K.E."/>
            <person name="Ho I."/>
            <person name="Hotta K."/>
            <person name="Huang W."/>
            <person name="Kawashima T."/>
            <person name="Lemaire P."/>
            <person name="Martinez D."/>
            <person name="Meinertzhagen I.A."/>
            <person name="Necula S."/>
            <person name="Nonaka M."/>
            <person name="Putnam N."/>
            <person name="Rash S."/>
            <person name="Saiga H."/>
            <person name="Satake M."/>
            <person name="Terry A."/>
            <person name="Yamada L."/>
            <person name="Wang H.G."/>
            <person name="Awazu S."/>
            <person name="Azumi K."/>
            <person name="Boore J."/>
            <person name="Branno M."/>
            <person name="Chin-Bow S."/>
            <person name="DeSantis R."/>
            <person name="Doyle S."/>
            <person name="Francino P."/>
            <person name="Keys D.N."/>
            <person name="Haga S."/>
            <person name="Hayashi H."/>
            <person name="Hino K."/>
            <person name="Imai K.S."/>
            <person name="Inaba K."/>
            <person name="Kano S."/>
            <person name="Kobayashi K."/>
            <person name="Kobayashi M."/>
            <person name="Lee B.I."/>
            <person name="Makabe K.W."/>
            <person name="Manohar C."/>
            <person name="Matassi G."/>
            <person name="Medina M."/>
            <person name="Mochizuki Y."/>
            <person name="Mount S."/>
            <person name="Morishita T."/>
            <person name="Miura S."/>
            <person name="Nakayama A."/>
            <person name="Nishizaka S."/>
            <person name="Nomoto H."/>
            <person name="Ohta F."/>
            <person name="Oishi K."/>
            <person name="Rigoutsos I."/>
            <person name="Sano M."/>
            <person name="Sasaki A."/>
            <person name="Sasakura Y."/>
            <person name="Shoguchi E."/>
            <person name="Shin-i T."/>
            <person name="Spagnuolo A."/>
            <person name="Stainier D."/>
            <person name="Suzuki M.M."/>
            <person name="Tassy O."/>
            <person name="Takatori N."/>
            <person name="Tokuoka M."/>
            <person name="Yagi K."/>
            <person name="Yoshizaki F."/>
            <person name="Wada S."/>
            <person name="Zhang C."/>
            <person name="Hyatt P.D."/>
            <person name="Larimer F."/>
            <person name="Detter C."/>
            <person name="Doggett N."/>
            <person name="Glavina T."/>
            <person name="Hawkins T."/>
            <person name="Richardson P."/>
            <person name="Lucas S."/>
            <person name="Kohara Y."/>
            <person name="Levine M."/>
            <person name="Satoh N."/>
            <person name="Rokhsar D.S."/>
        </authorList>
    </citation>
    <scope>NUCLEOTIDE SEQUENCE [LARGE SCALE GENOMIC DNA]</scope>
</reference>
<dbReference type="SUPFAM" id="SSF51182">
    <property type="entry name" value="RmlC-like cupins"/>
    <property type="match status" value="1"/>
</dbReference>
<reference evidence="13" key="4">
    <citation type="submission" date="2025-09" db="UniProtKB">
        <authorList>
            <consortium name="Ensembl"/>
        </authorList>
    </citation>
    <scope>IDENTIFICATION</scope>
</reference>
<dbReference type="GO" id="GO:0005886">
    <property type="term" value="C:plasma membrane"/>
    <property type="evidence" value="ECO:0007669"/>
    <property type="project" value="UniProtKB-SubCell"/>
</dbReference>
<dbReference type="PANTHER" id="PTHR23418:SF0">
    <property type="entry name" value="ACIREDUCTONE DIOXYGENASE"/>
    <property type="match status" value="1"/>
</dbReference>
<dbReference type="GO" id="GO:0005634">
    <property type="term" value="C:nucleus"/>
    <property type="evidence" value="ECO:0007669"/>
    <property type="project" value="UniProtKB-SubCell"/>
</dbReference>
<dbReference type="InterPro" id="IPR004313">
    <property type="entry name" value="ARD"/>
</dbReference>
<dbReference type="GO" id="GO:0010308">
    <property type="term" value="F:acireductone dioxygenase (Ni2+-requiring) activity"/>
    <property type="evidence" value="ECO:0007669"/>
    <property type="project" value="UniProtKB-UniRule"/>
</dbReference>
<keyword evidence="8 12" id="KW-0560">Oxidoreductase</keyword>
<dbReference type="RefSeq" id="XP_009859565.1">
    <property type="nucleotide sequence ID" value="XM_009861263.3"/>
</dbReference>
<evidence type="ECO:0000313" key="14">
    <source>
        <dbReference type="Proteomes" id="UP000008144"/>
    </source>
</evidence>
<keyword evidence="11 12" id="KW-0539">Nucleus</keyword>
<accession>A0A1W2WAR8</accession>
<evidence type="ECO:0000256" key="1">
    <source>
        <dbReference type="ARBA" id="ARBA00000428"/>
    </source>
</evidence>
<accession>I6L2C8</accession>
<feature type="binding site" evidence="12">
    <location>
        <position position="89"/>
    </location>
    <ligand>
        <name>Fe(2+)</name>
        <dbReference type="ChEBI" id="CHEBI:29033"/>
        <note>for iron-dependent acireductone dioxygenase activity</note>
    </ligand>
</feature>
<dbReference type="InterPro" id="IPR014710">
    <property type="entry name" value="RmlC-like_jellyroll"/>
</dbReference>
<evidence type="ECO:0000256" key="2">
    <source>
        <dbReference type="ARBA" id="ARBA00004413"/>
    </source>
</evidence>
<keyword evidence="10 12" id="KW-0486">Methionine biosynthesis</keyword>
<reference evidence="13" key="2">
    <citation type="journal article" date="2008" name="Genome Biol.">
        <title>Improved genome assembly and evidence-based global gene model set for the chordate Ciona intestinalis: new insight into intron and operon populations.</title>
        <authorList>
            <person name="Satou Y."/>
            <person name="Mineta K."/>
            <person name="Ogasawara M."/>
            <person name="Sasakura Y."/>
            <person name="Shoguchi E."/>
            <person name="Ueno K."/>
            <person name="Yamada L."/>
            <person name="Matsumoto J."/>
            <person name="Wasserscheid J."/>
            <person name="Dewar K."/>
            <person name="Wiley G.B."/>
            <person name="Macmil S.L."/>
            <person name="Roe B.A."/>
            <person name="Zeller R.W."/>
            <person name="Hastings K.E."/>
            <person name="Lemaire P."/>
            <person name="Lindquist E."/>
            <person name="Endo T."/>
            <person name="Hotta K."/>
            <person name="Inaba K."/>
        </authorList>
    </citation>
    <scope>NUCLEOTIDE SEQUENCE [LARGE SCALE GENOMIC DNA]</scope>
    <source>
        <strain evidence="13">wild type</strain>
    </source>
</reference>
<dbReference type="FunCoup" id="A0A1W2WAR8">
    <property type="interactions" value="78"/>
</dbReference>
<keyword evidence="6 12" id="KW-0479">Metal-binding</keyword>
<dbReference type="CDD" id="cd02232">
    <property type="entry name" value="cupin_ARD"/>
    <property type="match status" value="1"/>
</dbReference>